<dbReference type="RefSeq" id="WP_243361261.1">
    <property type="nucleotide sequence ID" value="NZ_JALGBH010000002.1"/>
</dbReference>
<dbReference type="InterPro" id="IPR045619">
    <property type="entry name" value="DUF6443"/>
</dbReference>
<reference evidence="4" key="1">
    <citation type="submission" date="2022-03" db="EMBL/GenBank/DDBJ databases">
        <authorList>
            <person name="Woo C.Y."/>
        </authorList>
    </citation>
    <scope>NUCLEOTIDE SEQUENCE</scope>
    <source>
        <strain evidence="4">CYS-01</strain>
    </source>
</reference>
<feature type="compositionally biased region" description="Polar residues" evidence="1">
    <location>
        <begin position="439"/>
        <end position="449"/>
    </location>
</feature>
<gene>
    <name evidence="4" type="ORF">MMF97_07875</name>
</gene>
<feature type="domain" description="DUF6443" evidence="3">
    <location>
        <begin position="90"/>
        <end position="218"/>
    </location>
</feature>
<protein>
    <submittedName>
        <fullName evidence="4">RHS repeat-associated core domain-containing protein</fullName>
    </submittedName>
</protein>
<dbReference type="InterPro" id="IPR050708">
    <property type="entry name" value="T6SS_VgrG/RHS"/>
</dbReference>
<comment type="caution">
    <text evidence="4">The sequence shown here is derived from an EMBL/GenBank/DDBJ whole genome shotgun (WGS) entry which is preliminary data.</text>
</comment>
<evidence type="ECO:0000256" key="2">
    <source>
        <dbReference type="SAM" id="SignalP"/>
    </source>
</evidence>
<feature type="compositionally biased region" description="Polar residues" evidence="1">
    <location>
        <begin position="204"/>
        <end position="216"/>
    </location>
</feature>
<name>A0ABS9ZWE7_9SPHI</name>
<evidence type="ECO:0000313" key="5">
    <source>
        <dbReference type="Proteomes" id="UP001165460"/>
    </source>
</evidence>
<dbReference type="Pfam" id="PF20041">
    <property type="entry name" value="DUF6443"/>
    <property type="match status" value="1"/>
</dbReference>
<sequence>MKKYILALLTQLTLCLAVDAQDHKSYSQYNGEAVLSASGSVTLLPGFYAPSGSSLRVYIGVPAPPLATAPSSSQNYVLTRTFKVPGVNAVNLNDARTYGEETHSIQYLDGLGRPLQNIAIGASPSYKDIVTPVAYDALGREAIKYQPYMESSGDGSYRAAAIAGQLGYYTGQGTGSSIKATGSPFSVTVFEPSPLNRVERQGYPGTSWQPTGNAGTEHTGRLSYGTNNSDTNYGTTGHAVRLYRANPGTPGYTRNLGSDGYYGTGQLYLTISKDENWQGSDGKAGTIEEYKDKEGRVVLKRAFNYKAGQIEILSTYYVYDDFGNLSYVLPPGAGADANVPTQALLDNYCYQYRYDGRRRLVEKKLPGKGWEYMVYNKLDQLVLSQDSNQRAKSSPEWLFSKYDAFGRNIMTGIHTSSKSRTGLQQDIDGQGTLWEGRDNANSNGTGTGYSNLSLPTTDIAVYHTLNYYDDYDFYSNSFGLPTGSQVSGTRTKGLLTGTRVNTLGTSILLLSTHYYDDEARVVQTKSQHHLSGTDVTDNTYNFDGSLNSSTRTHTKGSTVTTIATTYDYDHMGRKLRTRQQINGQSEVTLSEYAYNELGQLKEKKLADGKQVTSYAYNERGWLTKSNSSEFSMELKYDNGTQPQYNGNISGQAYTNGSSNSFAYGYDRLNRLVTAAATGMNETISYDQMGNIASLNRDNAGAMAYNYENGGLSNRLSSVSGLTGTYGYDGNGNATTDGRNGVALTYNHLNLPDTAKKTGLNMVYTYDATGKKLKKISTGTSTTTTDYVNGIQYTNGAIDFIQTEEGRALNSGGTYSYQYNLMDHLGNVRVSFDIYGDTVRMLQRDDYYAFGKRKEVKAGGTNKYLYNGKELQDELGQYDYGARFYDPVIGRWNVIDPKAELGRRFNPYSYAFNNPIRFIDPDGMWPWPNPWSSAQSLFNNTVAKVQSTYAKAEASVKSAYNQTAKAVSNAGTAVKKWTVENKENLLTTAKTLQDFGEKTTNAGAVAAIAGAPIAGVGATPGAAIATFGEAVSWVGIGLEVVVEGAAGSKTNAVTTAGNELIYGTVGKIGSKAVDQAIPINIPGLSGEIKEATKQTMGIFERLLKKETDKTVEKLKETDKK</sequence>
<keyword evidence="2" id="KW-0732">Signal</keyword>
<dbReference type="Pfam" id="PF05593">
    <property type="entry name" value="RHS_repeat"/>
    <property type="match status" value="1"/>
</dbReference>
<dbReference type="PANTHER" id="PTHR32305">
    <property type="match status" value="1"/>
</dbReference>
<evidence type="ECO:0000313" key="4">
    <source>
        <dbReference type="EMBL" id="MCJ0742624.1"/>
    </source>
</evidence>
<proteinExistence type="predicted"/>
<dbReference type="PANTHER" id="PTHR32305:SF15">
    <property type="entry name" value="PROTEIN RHSA-RELATED"/>
    <property type="match status" value="1"/>
</dbReference>
<evidence type="ECO:0000259" key="3">
    <source>
        <dbReference type="Pfam" id="PF20041"/>
    </source>
</evidence>
<evidence type="ECO:0000256" key="1">
    <source>
        <dbReference type="SAM" id="MobiDB-lite"/>
    </source>
</evidence>
<feature type="chain" id="PRO_5045955757" evidence="2">
    <location>
        <begin position="21"/>
        <end position="1119"/>
    </location>
</feature>
<keyword evidence="5" id="KW-1185">Reference proteome</keyword>
<dbReference type="InterPro" id="IPR022385">
    <property type="entry name" value="Rhs_assc_core"/>
</dbReference>
<dbReference type="Gene3D" id="2.180.10.10">
    <property type="entry name" value="RHS repeat-associated core"/>
    <property type="match status" value="1"/>
</dbReference>
<dbReference type="EMBL" id="JALGBH010000002">
    <property type="protein sequence ID" value="MCJ0742624.1"/>
    <property type="molecule type" value="Genomic_DNA"/>
</dbReference>
<feature type="region of interest" description="Disordered" evidence="1">
    <location>
        <begin position="203"/>
        <end position="230"/>
    </location>
</feature>
<feature type="signal peptide" evidence="2">
    <location>
        <begin position="1"/>
        <end position="20"/>
    </location>
</feature>
<accession>A0ABS9ZWE7</accession>
<dbReference type="Proteomes" id="UP001165460">
    <property type="component" value="Unassembled WGS sequence"/>
</dbReference>
<dbReference type="InterPro" id="IPR031325">
    <property type="entry name" value="RHS_repeat"/>
</dbReference>
<organism evidence="4 5">
    <name type="scientific">Pedobacter montanisoli</name>
    <dbReference type="NCBI Taxonomy" id="2923277"/>
    <lineage>
        <taxon>Bacteria</taxon>
        <taxon>Pseudomonadati</taxon>
        <taxon>Bacteroidota</taxon>
        <taxon>Sphingobacteriia</taxon>
        <taxon>Sphingobacteriales</taxon>
        <taxon>Sphingobacteriaceae</taxon>
        <taxon>Pedobacter</taxon>
    </lineage>
</organism>
<dbReference type="NCBIfam" id="TIGR03696">
    <property type="entry name" value="Rhs_assc_core"/>
    <property type="match status" value="1"/>
</dbReference>
<feature type="region of interest" description="Disordered" evidence="1">
    <location>
        <begin position="430"/>
        <end position="449"/>
    </location>
</feature>